<dbReference type="Proteomes" id="UP000274483">
    <property type="component" value="Chromosome"/>
</dbReference>
<feature type="domain" description="HTH cro/C1-type" evidence="2">
    <location>
        <begin position="17"/>
        <end position="71"/>
    </location>
</feature>
<proteinExistence type="predicted"/>
<feature type="coiled-coil region" evidence="1">
    <location>
        <begin position="73"/>
        <end position="100"/>
    </location>
</feature>
<dbReference type="PROSITE" id="PS50943">
    <property type="entry name" value="HTH_CROC1"/>
    <property type="match status" value="1"/>
</dbReference>
<keyword evidence="1" id="KW-0175">Coiled coil</keyword>
<reference evidence="3 4" key="1">
    <citation type="submission" date="2018-11" db="EMBL/GenBank/DDBJ databases">
        <title>Proposal to divide the Flavobacteriaceae and reorganize its genera based on Amino Acid Identity values calculated from whole genome sequences.</title>
        <authorList>
            <person name="Nicholson A.C."/>
            <person name="Gulvik C.A."/>
            <person name="Whitney A.M."/>
            <person name="Humrighouse B.W."/>
            <person name="Bell M."/>
            <person name="Holmes B."/>
            <person name="Steigerwalt A.G."/>
            <person name="Villarma A."/>
            <person name="Sheth M."/>
            <person name="Batra D."/>
            <person name="Pryor J."/>
            <person name="Bernardet J.-F."/>
            <person name="Hugo C."/>
            <person name="Kampfer P."/>
            <person name="Newman J.D."/>
            <person name="McQuiston J.R."/>
        </authorList>
    </citation>
    <scope>NUCLEOTIDE SEQUENCE [LARGE SCALE GENOMIC DNA]</scope>
    <source>
        <strain evidence="3 4">H3001</strain>
    </source>
</reference>
<dbReference type="EMBL" id="CP034158">
    <property type="protein sequence ID" value="AZI66606.1"/>
    <property type="molecule type" value="Genomic_DNA"/>
</dbReference>
<organism evidence="3 4">
    <name type="scientific">Kaistella daneshvariae</name>
    <dbReference type="NCBI Taxonomy" id="2487074"/>
    <lineage>
        <taxon>Bacteria</taxon>
        <taxon>Pseudomonadati</taxon>
        <taxon>Bacteroidota</taxon>
        <taxon>Flavobacteriia</taxon>
        <taxon>Flavobacteriales</taxon>
        <taxon>Weeksellaceae</taxon>
        <taxon>Chryseobacterium group</taxon>
        <taxon>Kaistella</taxon>
    </lineage>
</organism>
<evidence type="ECO:0000256" key="1">
    <source>
        <dbReference type="SAM" id="Coils"/>
    </source>
</evidence>
<name>A0ABM7C6L3_9FLAO</name>
<sequence>MYKWSADELKYQIGKLFQLYRLRNKLSQLQLGHELNLSANHIGRIERAETNPTVEIVLEYCNFFLIDISILFVKLTDRQLDDIEKEINNLKIENKNQSKKS</sequence>
<gene>
    <name evidence="3" type="ORF">EIB71_02435</name>
</gene>
<dbReference type="RefSeq" id="WP_124757201.1">
    <property type="nucleotide sequence ID" value="NZ_CBCRWA010000003.1"/>
</dbReference>
<dbReference type="CDD" id="cd00093">
    <property type="entry name" value="HTH_XRE"/>
    <property type="match status" value="1"/>
</dbReference>
<dbReference type="SUPFAM" id="SSF47413">
    <property type="entry name" value="lambda repressor-like DNA-binding domains"/>
    <property type="match status" value="1"/>
</dbReference>
<dbReference type="InterPro" id="IPR001387">
    <property type="entry name" value="Cro/C1-type_HTH"/>
</dbReference>
<accession>A0ABM7C6L3</accession>
<evidence type="ECO:0000313" key="4">
    <source>
        <dbReference type="Proteomes" id="UP000274483"/>
    </source>
</evidence>
<evidence type="ECO:0000259" key="2">
    <source>
        <dbReference type="PROSITE" id="PS50943"/>
    </source>
</evidence>
<dbReference type="SMART" id="SM00530">
    <property type="entry name" value="HTH_XRE"/>
    <property type="match status" value="1"/>
</dbReference>
<dbReference type="InterPro" id="IPR010982">
    <property type="entry name" value="Lambda_DNA-bd_dom_sf"/>
</dbReference>
<dbReference type="Pfam" id="PF01381">
    <property type="entry name" value="HTH_3"/>
    <property type="match status" value="1"/>
</dbReference>
<keyword evidence="4" id="KW-1185">Reference proteome</keyword>
<dbReference type="Gene3D" id="1.10.260.40">
    <property type="entry name" value="lambda repressor-like DNA-binding domains"/>
    <property type="match status" value="1"/>
</dbReference>
<protein>
    <submittedName>
        <fullName evidence="3">XRE family transcriptional regulator</fullName>
    </submittedName>
</protein>
<evidence type="ECO:0000313" key="3">
    <source>
        <dbReference type="EMBL" id="AZI66606.1"/>
    </source>
</evidence>